<comment type="similarity">
    <text evidence="1">Belongs to the protein kinase superfamily. STE Ser/Thr protein kinase family. MAP kinase kinase kinase subfamily.</text>
</comment>
<feature type="compositionally biased region" description="Pro residues" evidence="7">
    <location>
        <begin position="906"/>
        <end position="921"/>
    </location>
</feature>
<dbReference type="EMBL" id="SEKV01000111">
    <property type="protein sequence ID" value="TFY64049.1"/>
    <property type="molecule type" value="Genomic_DNA"/>
</dbReference>
<feature type="compositionally biased region" description="Basic and acidic residues" evidence="7">
    <location>
        <begin position="935"/>
        <end position="944"/>
    </location>
</feature>
<dbReference type="InterPro" id="IPR008271">
    <property type="entry name" value="Ser/Thr_kinase_AS"/>
</dbReference>
<dbReference type="Gene3D" id="1.10.510.10">
    <property type="entry name" value="Transferase(Phosphotransferase) domain 1"/>
    <property type="match status" value="1"/>
</dbReference>
<feature type="compositionally biased region" description="Low complexity" evidence="7">
    <location>
        <begin position="178"/>
        <end position="193"/>
    </location>
</feature>
<accession>A0A4Y9YSI0</accession>
<feature type="domain" description="Protein kinase" evidence="8">
    <location>
        <begin position="1069"/>
        <end position="1336"/>
    </location>
</feature>
<feature type="compositionally biased region" description="Low complexity" evidence="7">
    <location>
        <begin position="896"/>
        <end position="905"/>
    </location>
</feature>
<sequence>MSDDTRSSTNVSSKSRKPPRPRILVVNNPGPDSSSDSEEMKQTSNSHKPDYSRRPLPSPGRSAAVERPQPSTSRVPLPPPLTTDIQFPDQKGYHSNPSNPALSSPSSTSSPAVESTPPPSTPGQSAPSVDLSGEGTLRPEMVALASPDRNDAFCQRSAARIVDTLKSPFSRRPHVRRSSQNSRPSSSPTSSTPDAYTPHSQVQPTSSASDSYSAAYASFQPGTSAPSFYLPHHFPKVAAKPIEKVALLVTTNADNFTLVDASGAMTGAFIRERIFSKLLVSDEAQSSYSIYRTEVAKFAIGDALTDEELFSLCRQQGDETGTLKLLVSHSSAFVHEPPHDQDPGTLMEHTIPPPTLPQYGLNPKPRRSRSRSRHGSQSSASERVPVEDPGYEPSVSDDLNNGDRDVQMRRPPVPLVHPAVQKASQRARSPAPLRPRSPNRILSPEIPVAAKGPESPTIRGDIPRSDYMSPASVPSYSHARYDSSSRWSPSVTHDYDDTVVRPRLPASDVNDSVDSPVLRNDARRDRPREERLRHKDESSQNQKKGRPRTPQDGLSPPHYGTGIQSYFSRNHVPGDPKSKKKNKQMVPKSYLVSGTYDTPKTSPGPPHPRLLGMKSNPNLRATAYKDQQLPPSLVPGARLARTHPQPPLPSSSSRPSTSGETGTSTYVDFDREATRRMYDPRRGGMSPATPSARTVTSPPYSHSPGPSASHLTPTSPPAMEPFPRPRSAQDRGHTSNHPTVVSPNDDRSTARPGRSPHVPPHIMTSPTGVMLREDASFDNPLPERPIPAVKPVSRTPPRSPYGPYGSQYALEQYGRSLPDRVMSGDRTASELTPLRSEMEVWAFRLVNESEDGTIRPPKAMPPAARPVDAGSASDTDSDDEFFFPQPPPSDAPSPPGSYDSSRTPPANFPPPPDFPPPPFPGQTPRRQYPHLDIGSNKDVRKSTFDDDVDTTWAPRPPPEAVLERIEDFFPAHDLDRPVIEMPSGGTSPTTTENPIPAPQRNKHKKSIRVVAAELKKRASRMESSVPAVLRKRNTKLWGSKVEEVTTEAEVAPVPCEASPGGAVKPIFRWIRGELIGKGTYGKVYLALNATTGEMIAVKQVEIPRTASDISDTRQVTVVEALKLESETLKDLDHPNIVQYLGFEETPTFLSIFLEYVPGGSIASCLRRYGKFEEEVTKSFMSQILSGLEYLHGKGILHRDLKADNILVETNGICKISDFGISKRTDDVNQAGNYTSMQGTVFWMAPEVINSQKGGYNSKVDIWSVGCVVYEMWTGQRPWNGQEAMAVLLHLYQNRQSPPLPETITLSPLADDFRQKCFAMDPALRPSAAELRQHPYLELQPGWKFPGFQ</sequence>
<proteinExistence type="inferred from homology"/>
<protein>
    <recommendedName>
        <fullName evidence="8">Protein kinase domain-containing protein</fullName>
    </recommendedName>
</protein>
<name>A0A4Y9YSI0_9APHY</name>
<feature type="compositionally biased region" description="Basic and acidic residues" evidence="7">
    <location>
        <begin position="668"/>
        <end position="682"/>
    </location>
</feature>
<evidence type="ECO:0000256" key="5">
    <source>
        <dbReference type="ARBA" id="ARBA00022840"/>
    </source>
</evidence>
<evidence type="ECO:0000256" key="3">
    <source>
        <dbReference type="ARBA" id="ARBA00022741"/>
    </source>
</evidence>
<feature type="compositionally biased region" description="Basic and acidic residues" evidence="7">
    <location>
        <begin position="520"/>
        <end position="538"/>
    </location>
</feature>
<keyword evidence="5 6" id="KW-0067">ATP-binding</keyword>
<dbReference type="FunFam" id="3.30.200.20:FF:000387">
    <property type="entry name" value="Serine/threonine-protein kinase STE11"/>
    <property type="match status" value="1"/>
</dbReference>
<evidence type="ECO:0000256" key="4">
    <source>
        <dbReference type="ARBA" id="ARBA00022777"/>
    </source>
</evidence>
<dbReference type="PROSITE" id="PS00108">
    <property type="entry name" value="PROTEIN_KINASE_ST"/>
    <property type="match status" value="1"/>
</dbReference>
<feature type="compositionally biased region" description="Polar residues" evidence="7">
    <location>
        <begin position="482"/>
        <end position="491"/>
    </location>
</feature>
<dbReference type="SMART" id="SM00220">
    <property type="entry name" value="S_TKc"/>
    <property type="match status" value="1"/>
</dbReference>
<organism evidence="9 10">
    <name type="scientific">Rhodofomes roseus</name>
    <dbReference type="NCBI Taxonomy" id="34475"/>
    <lineage>
        <taxon>Eukaryota</taxon>
        <taxon>Fungi</taxon>
        <taxon>Dikarya</taxon>
        <taxon>Basidiomycota</taxon>
        <taxon>Agaricomycotina</taxon>
        <taxon>Agaricomycetes</taxon>
        <taxon>Polyporales</taxon>
        <taxon>Rhodofomes</taxon>
    </lineage>
</organism>
<feature type="region of interest" description="Disordered" evidence="7">
    <location>
        <begin position="334"/>
        <end position="807"/>
    </location>
</feature>
<dbReference type="GO" id="GO:0000196">
    <property type="term" value="P:cell integrity MAPK cascade"/>
    <property type="evidence" value="ECO:0007669"/>
    <property type="project" value="UniProtKB-ARBA"/>
</dbReference>
<dbReference type="InterPro" id="IPR011009">
    <property type="entry name" value="Kinase-like_dom_sf"/>
</dbReference>
<reference evidence="9 10" key="1">
    <citation type="submission" date="2019-01" db="EMBL/GenBank/DDBJ databases">
        <title>Genome sequencing of the rare red list fungi Fomitopsis rosea.</title>
        <authorList>
            <person name="Buettner E."/>
            <person name="Kellner H."/>
        </authorList>
    </citation>
    <scope>NUCLEOTIDE SEQUENCE [LARGE SCALE GENOMIC DNA]</scope>
    <source>
        <strain evidence="9 10">DSM 105464</strain>
    </source>
</reference>
<dbReference type="PROSITE" id="PS50011">
    <property type="entry name" value="PROTEIN_KINASE_DOM"/>
    <property type="match status" value="1"/>
</dbReference>
<dbReference type="Pfam" id="PF00069">
    <property type="entry name" value="Pkinase"/>
    <property type="match status" value="1"/>
</dbReference>
<feature type="binding site" evidence="6">
    <location>
        <position position="1098"/>
    </location>
    <ligand>
        <name>ATP</name>
        <dbReference type="ChEBI" id="CHEBI:30616"/>
    </ligand>
</feature>
<evidence type="ECO:0000256" key="7">
    <source>
        <dbReference type="SAM" id="MobiDB-lite"/>
    </source>
</evidence>
<dbReference type="GO" id="GO:0005524">
    <property type="term" value="F:ATP binding"/>
    <property type="evidence" value="ECO:0007669"/>
    <property type="project" value="UniProtKB-UniRule"/>
</dbReference>
<feature type="region of interest" description="Disordered" evidence="7">
    <location>
        <begin position="983"/>
        <end position="1005"/>
    </location>
</feature>
<dbReference type="Proteomes" id="UP000298390">
    <property type="component" value="Unassembled WGS sequence"/>
</dbReference>
<dbReference type="InterPro" id="IPR017441">
    <property type="entry name" value="Protein_kinase_ATP_BS"/>
</dbReference>
<dbReference type="STRING" id="34475.A0A4Y9YSI0"/>
<dbReference type="GO" id="GO:0004709">
    <property type="term" value="F:MAP kinase kinase kinase activity"/>
    <property type="evidence" value="ECO:0007669"/>
    <property type="project" value="UniProtKB-ARBA"/>
</dbReference>
<keyword evidence="2" id="KW-0808">Transferase</keyword>
<evidence type="ECO:0000256" key="6">
    <source>
        <dbReference type="PROSITE-ProRule" id="PRU10141"/>
    </source>
</evidence>
<feature type="compositionally biased region" description="Low complexity" evidence="7">
    <location>
        <begin position="95"/>
        <end position="115"/>
    </location>
</feature>
<dbReference type="InterPro" id="IPR000719">
    <property type="entry name" value="Prot_kinase_dom"/>
</dbReference>
<dbReference type="PANTHER" id="PTHR48016:SF48">
    <property type="entry name" value="SERINE_THREONINE-PROTEIN KINASE BCK1_SLK1_SSP31"/>
    <property type="match status" value="1"/>
</dbReference>
<evidence type="ECO:0000313" key="9">
    <source>
        <dbReference type="EMBL" id="TFY64049.1"/>
    </source>
</evidence>
<dbReference type="SUPFAM" id="SSF56112">
    <property type="entry name" value="Protein kinase-like (PK-like)"/>
    <property type="match status" value="1"/>
</dbReference>
<evidence type="ECO:0000256" key="1">
    <source>
        <dbReference type="ARBA" id="ARBA00006529"/>
    </source>
</evidence>
<keyword evidence="3 6" id="KW-0547">Nucleotide-binding</keyword>
<feature type="compositionally biased region" description="Basic residues" evidence="7">
    <location>
        <begin position="364"/>
        <end position="374"/>
    </location>
</feature>
<dbReference type="PROSITE" id="PS00107">
    <property type="entry name" value="PROTEIN_KINASE_ATP"/>
    <property type="match status" value="1"/>
</dbReference>
<feature type="region of interest" description="Disordered" evidence="7">
    <location>
        <begin position="164"/>
        <end position="207"/>
    </location>
</feature>
<feature type="compositionally biased region" description="Low complexity" evidence="7">
    <location>
        <begin position="423"/>
        <end position="438"/>
    </location>
</feature>
<feature type="compositionally biased region" description="Pro residues" evidence="7">
    <location>
        <begin position="714"/>
        <end position="724"/>
    </location>
</feature>
<feature type="region of interest" description="Disordered" evidence="7">
    <location>
        <begin position="849"/>
        <end position="957"/>
    </location>
</feature>
<keyword evidence="4" id="KW-0418">Kinase</keyword>
<dbReference type="InterPro" id="IPR050538">
    <property type="entry name" value="MAP_kinase_kinase_kinase"/>
</dbReference>
<evidence type="ECO:0000256" key="2">
    <source>
        <dbReference type="ARBA" id="ARBA00022679"/>
    </source>
</evidence>
<feature type="region of interest" description="Disordered" evidence="7">
    <location>
        <begin position="1"/>
        <end position="140"/>
    </location>
</feature>
<dbReference type="PANTHER" id="PTHR48016">
    <property type="entry name" value="MAP KINASE KINASE KINASE SSK2-RELATED-RELATED"/>
    <property type="match status" value="1"/>
</dbReference>
<comment type="caution">
    <text evidence="9">The sequence shown here is derived from an EMBL/GenBank/DDBJ whole genome shotgun (WGS) entry which is preliminary data.</text>
</comment>
<gene>
    <name evidence="9" type="ORF">EVJ58_g2883</name>
</gene>
<evidence type="ECO:0000313" key="10">
    <source>
        <dbReference type="Proteomes" id="UP000298390"/>
    </source>
</evidence>
<dbReference type="FunFam" id="1.10.510.10:FF:000182">
    <property type="entry name" value="MAP kinase kinase kinase mkh1"/>
    <property type="match status" value="1"/>
</dbReference>
<evidence type="ECO:0000259" key="8">
    <source>
        <dbReference type="PROSITE" id="PS50011"/>
    </source>
</evidence>
<feature type="compositionally biased region" description="Low complexity" evidence="7">
    <location>
        <begin position="650"/>
        <end position="665"/>
    </location>
</feature>
<feature type="compositionally biased region" description="Polar residues" evidence="7">
    <location>
        <begin position="984"/>
        <end position="993"/>
    </location>
</feature>
<feature type="compositionally biased region" description="Polar residues" evidence="7">
    <location>
        <begin position="688"/>
        <end position="713"/>
    </location>
</feature>
<feature type="compositionally biased region" description="Pro residues" evidence="7">
    <location>
        <begin position="884"/>
        <end position="895"/>
    </location>
</feature>
<feature type="compositionally biased region" description="Low complexity" evidence="7">
    <location>
        <begin position="865"/>
        <end position="874"/>
    </location>
</feature>